<feature type="transmembrane region" description="Helical" evidence="1">
    <location>
        <begin position="6"/>
        <end position="22"/>
    </location>
</feature>
<dbReference type="PANTHER" id="PTHR30469">
    <property type="entry name" value="MULTIDRUG RESISTANCE PROTEIN MDTA"/>
    <property type="match status" value="1"/>
</dbReference>
<dbReference type="SUPFAM" id="SSF111369">
    <property type="entry name" value="HlyD-like secretion proteins"/>
    <property type="match status" value="1"/>
</dbReference>
<organism evidence="2">
    <name type="scientific">bioreactor metagenome</name>
    <dbReference type="NCBI Taxonomy" id="1076179"/>
    <lineage>
        <taxon>unclassified sequences</taxon>
        <taxon>metagenomes</taxon>
        <taxon>ecological metagenomes</taxon>
    </lineage>
</organism>
<dbReference type="Gene3D" id="2.40.50.100">
    <property type="match status" value="1"/>
</dbReference>
<dbReference type="EMBL" id="VSSQ01020361">
    <property type="protein sequence ID" value="MPM65151.1"/>
    <property type="molecule type" value="Genomic_DNA"/>
</dbReference>
<dbReference type="PANTHER" id="PTHR30469:SF15">
    <property type="entry name" value="HLYD FAMILY OF SECRETION PROTEINS"/>
    <property type="match status" value="1"/>
</dbReference>
<keyword evidence="1" id="KW-0472">Membrane</keyword>
<sequence>MKKYIIYVVVALAVVAGVVIRLKSNKEKTVDRVYRYDKNQPIPVQVDTLEMELIGNNLFYTGTFEPNKETKISADIQGKINSVLVDAGSVVSKGQPLVLLDNALLKLQL</sequence>
<dbReference type="GO" id="GO:1990281">
    <property type="term" value="C:efflux pump complex"/>
    <property type="evidence" value="ECO:0007669"/>
    <property type="project" value="TreeGrafter"/>
</dbReference>
<keyword evidence="1" id="KW-0812">Transmembrane</keyword>
<accession>A0A645BKT8</accession>
<proteinExistence type="predicted"/>
<dbReference type="GO" id="GO:0015562">
    <property type="term" value="F:efflux transmembrane transporter activity"/>
    <property type="evidence" value="ECO:0007669"/>
    <property type="project" value="TreeGrafter"/>
</dbReference>
<name>A0A645BKT8_9ZZZZ</name>
<protein>
    <submittedName>
        <fullName evidence="2">Uncharacterized protein</fullName>
    </submittedName>
</protein>
<evidence type="ECO:0000313" key="2">
    <source>
        <dbReference type="EMBL" id="MPM65151.1"/>
    </source>
</evidence>
<reference evidence="2" key="1">
    <citation type="submission" date="2019-08" db="EMBL/GenBank/DDBJ databases">
        <authorList>
            <person name="Kucharzyk K."/>
            <person name="Murdoch R.W."/>
            <person name="Higgins S."/>
            <person name="Loffler F."/>
        </authorList>
    </citation>
    <scope>NUCLEOTIDE SEQUENCE</scope>
</reference>
<gene>
    <name evidence="2" type="ORF">SDC9_112043</name>
</gene>
<dbReference type="AlphaFoldDB" id="A0A645BKT8"/>
<evidence type="ECO:0000256" key="1">
    <source>
        <dbReference type="SAM" id="Phobius"/>
    </source>
</evidence>
<keyword evidence="1" id="KW-1133">Transmembrane helix</keyword>
<comment type="caution">
    <text evidence="2">The sequence shown here is derived from an EMBL/GenBank/DDBJ whole genome shotgun (WGS) entry which is preliminary data.</text>
</comment>